<name>A0AAV9WVR7_9PEZI</name>
<evidence type="ECO:0000256" key="1">
    <source>
        <dbReference type="ARBA" id="ARBA00022737"/>
    </source>
</evidence>
<dbReference type="PANTHER" id="PTHR24188">
    <property type="entry name" value="ANKYRIN REPEAT PROTEIN"/>
    <property type="match status" value="1"/>
</dbReference>
<evidence type="ECO:0000256" key="2">
    <source>
        <dbReference type="ARBA" id="ARBA00023043"/>
    </source>
</evidence>
<protein>
    <recommendedName>
        <fullName evidence="6">Ankyrin repeat protein</fullName>
    </recommendedName>
</protein>
<dbReference type="PANTHER" id="PTHR24188:SF29">
    <property type="entry name" value="GH09064P"/>
    <property type="match status" value="1"/>
</dbReference>
<dbReference type="Gene3D" id="1.25.40.20">
    <property type="entry name" value="Ankyrin repeat-containing domain"/>
    <property type="match status" value="2"/>
</dbReference>
<dbReference type="Proteomes" id="UP001365542">
    <property type="component" value="Unassembled WGS sequence"/>
</dbReference>
<accession>A0AAV9WVR7</accession>
<dbReference type="PROSITE" id="PS50297">
    <property type="entry name" value="ANK_REP_REGION"/>
    <property type="match status" value="3"/>
</dbReference>
<dbReference type="InterPro" id="IPR036770">
    <property type="entry name" value="Ankyrin_rpt-contain_sf"/>
</dbReference>
<evidence type="ECO:0000313" key="4">
    <source>
        <dbReference type="EMBL" id="KAK6527675.1"/>
    </source>
</evidence>
<feature type="repeat" description="ANK" evidence="3">
    <location>
        <begin position="364"/>
        <end position="396"/>
    </location>
</feature>
<sequence>MSPPSPTLAKCWLDILPNEIHLEILSNLTCWQDQFSCIHAYTLWQDILQEPYYLAQRFQLDQPSFPAVHEIFRRESDRVLVITTSSNGQVSSVTIDSLGDSTGNDSALLNTELIGSGILDDPVFYKAAIPRRPAAYFDEEDDEEVRVEGVSIAFSQHSPQTGDYVCSGWEQWLFTHRPETENMSIRDLVKISANPPLRERTSISDEKITIRLKMTAAIQNRYALFGGWIDAGPLVSDQQLLTSTNTSIPCASPGNETNFVQLHWAARLGNTVLLNQLIRVGRNIEHLWVRVDSSTDRSLATPLLWAAIEGQINCMTALLDAGADINARNGWARTPLHVAARFGHLAAVKLLVERGADKEARRDTHETPLHFAVEEDHYDVVKYLLDAGANKQARGMRGTPLDFAKQLGRSKIAKLLKSYGAS</sequence>
<evidence type="ECO:0008006" key="6">
    <source>
        <dbReference type="Google" id="ProtNLM"/>
    </source>
</evidence>
<evidence type="ECO:0000313" key="5">
    <source>
        <dbReference type="Proteomes" id="UP001365542"/>
    </source>
</evidence>
<comment type="caution">
    <text evidence="4">The sequence shown here is derived from an EMBL/GenBank/DDBJ whole genome shotgun (WGS) entry which is preliminary data.</text>
</comment>
<dbReference type="EMBL" id="JAVHJO010000015">
    <property type="protein sequence ID" value="KAK6527675.1"/>
    <property type="molecule type" value="Genomic_DNA"/>
</dbReference>
<dbReference type="PROSITE" id="PS50088">
    <property type="entry name" value="ANK_REPEAT"/>
    <property type="match status" value="3"/>
</dbReference>
<dbReference type="Pfam" id="PF12796">
    <property type="entry name" value="Ank_2"/>
    <property type="match status" value="2"/>
</dbReference>
<organism evidence="4 5">
    <name type="scientific">Orbilia ellipsospora</name>
    <dbReference type="NCBI Taxonomy" id="2528407"/>
    <lineage>
        <taxon>Eukaryota</taxon>
        <taxon>Fungi</taxon>
        <taxon>Dikarya</taxon>
        <taxon>Ascomycota</taxon>
        <taxon>Pezizomycotina</taxon>
        <taxon>Orbiliomycetes</taxon>
        <taxon>Orbiliales</taxon>
        <taxon>Orbiliaceae</taxon>
        <taxon>Orbilia</taxon>
    </lineage>
</organism>
<proteinExistence type="predicted"/>
<feature type="repeat" description="ANK" evidence="3">
    <location>
        <begin position="298"/>
        <end position="330"/>
    </location>
</feature>
<keyword evidence="5" id="KW-1185">Reference proteome</keyword>
<evidence type="ECO:0000256" key="3">
    <source>
        <dbReference type="PROSITE-ProRule" id="PRU00023"/>
    </source>
</evidence>
<dbReference type="InterPro" id="IPR002110">
    <property type="entry name" value="Ankyrin_rpt"/>
</dbReference>
<dbReference type="SUPFAM" id="SSF48403">
    <property type="entry name" value="Ankyrin repeat"/>
    <property type="match status" value="1"/>
</dbReference>
<keyword evidence="1" id="KW-0677">Repeat</keyword>
<dbReference type="AlphaFoldDB" id="A0AAV9WVR7"/>
<dbReference type="SMART" id="SM00248">
    <property type="entry name" value="ANK"/>
    <property type="match status" value="4"/>
</dbReference>
<dbReference type="PRINTS" id="PR01415">
    <property type="entry name" value="ANKYRIN"/>
</dbReference>
<reference evidence="4 5" key="1">
    <citation type="submission" date="2019-10" db="EMBL/GenBank/DDBJ databases">
        <authorList>
            <person name="Palmer J.M."/>
        </authorList>
    </citation>
    <scope>NUCLEOTIDE SEQUENCE [LARGE SCALE GENOMIC DNA]</scope>
    <source>
        <strain evidence="4 5">TWF694</strain>
    </source>
</reference>
<feature type="repeat" description="ANK" evidence="3">
    <location>
        <begin position="331"/>
        <end position="363"/>
    </location>
</feature>
<keyword evidence="2 3" id="KW-0040">ANK repeat</keyword>
<gene>
    <name evidence="4" type="ORF">TWF694_004656</name>
</gene>